<dbReference type="PANTHER" id="PTHR42717:SF1">
    <property type="entry name" value="IMIDAZOLONEPROPIONASE AND RELATED AMIDOHYDROLASES"/>
    <property type="match status" value="1"/>
</dbReference>
<dbReference type="PANTHER" id="PTHR42717">
    <property type="entry name" value="DIHYDROOROTASE-RELATED"/>
    <property type="match status" value="1"/>
</dbReference>
<dbReference type="Pfam" id="PF07969">
    <property type="entry name" value="Amidohydro_3"/>
    <property type="match status" value="1"/>
</dbReference>
<dbReference type="GO" id="GO:0019213">
    <property type="term" value="F:deacetylase activity"/>
    <property type="evidence" value="ECO:0007669"/>
    <property type="project" value="InterPro"/>
</dbReference>
<name>A0A6J4IMK2_9PROT</name>
<feature type="signal peptide" evidence="4">
    <location>
        <begin position="1"/>
        <end position="26"/>
    </location>
</feature>
<feature type="binding site" evidence="1">
    <location>
        <position position="225"/>
    </location>
    <ligand>
        <name>Zn(2+)</name>
        <dbReference type="ChEBI" id="CHEBI:29105"/>
        <label>2</label>
    </ligand>
</feature>
<evidence type="ECO:0000259" key="5">
    <source>
        <dbReference type="Pfam" id="PF07969"/>
    </source>
</evidence>
<feature type="binding site" evidence="1">
    <location>
        <position position="307"/>
    </location>
    <ligand>
        <name>Zn(2+)</name>
        <dbReference type="ChEBI" id="CHEBI:29105"/>
        <label>1</label>
    </ligand>
</feature>
<feature type="site" description="Transition state stabilizer" evidence="3">
    <location>
        <position position="192"/>
    </location>
</feature>
<feature type="chain" id="PRO_5026931121" evidence="4">
    <location>
        <begin position="27"/>
        <end position="416"/>
    </location>
</feature>
<dbReference type="InterPro" id="IPR032466">
    <property type="entry name" value="Metal_Hydrolase"/>
</dbReference>
<dbReference type="EMBL" id="CADCTG010000182">
    <property type="protein sequence ID" value="CAA9256568.1"/>
    <property type="molecule type" value="Genomic_DNA"/>
</dbReference>
<feature type="binding site" evidence="1">
    <location>
        <position position="248"/>
    </location>
    <ligand>
        <name>Zn(2+)</name>
        <dbReference type="ChEBI" id="CHEBI:29105"/>
        <label>2</label>
    </ligand>
</feature>
<protein>
    <submittedName>
        <fullName evidence="6">Amidohydrolase</fullName>
    </submittedName>
</protein>
<dbReference type="GO" id="GO:0046872">
    <property type="term" value="F:metal ion binding"/>
    <property type="evidence" value="ECO:0007669"/>
    <property type="project" value="UniProtKB-KW"/>
</dbReference>
<dbReference type="PIRSF" id="PIRSF039004">
    <property type="entry name" value="ADE_EF_0837"/>
    <property type="match status" value="1"/>
</dbReference>
<feature type="modified residue" description="N6-carboxylysine" evidence="2">
    <location>
        <position position="190"/>
    </location>
</feature>
<evidence type="ECO:0000256" key="3">
    <source>
        <dbReference type="PIRSR" id="PIRSR039004-3"/>
    </source>
</evidence>
<evidence type="ECO:0000256" key="1">
    <source>
        <dbReference type="PIRSR" id="PIRSR039004-1"/>
    </source>
</evidence>
<accession>A0A6J4IMK2</accession>
<feature type="binding site" description="via carbamate group" evidence="1">
    <location>
        <position position="190"/>
    </location>
    <ligand>
        <name>Zn(2+)</name>
        <dbReference type="ChEBI" id="CHEBI:29105"/>
        <label>2</label>
    </ligand>
</feature>
<dbReference type="SUPFAM" id="SSF51556">
    <property type="entry name" value="Metallo-dependent hydrolases"/>
    <property type="match status" value="1"/>
</dbReference>
<dbReference type="AlphaFoldDB" id="A0A6J4IMK2"/>
<evidence type="ECO:0000256" key="4">
    <source>
        <dbReference type="SAM" id="SignalP"/>
    </source>
</evidence>
<evidence type="ECO:0000256" key="2">
    <source>
        <dbReference type="PIRSR" id="PIRSR039004-2"/>
    </source>
</evidence>
<keyword evidence="6" id="KW-0378">Hydrolase</keyword>
<reference evidence="6" key="1">
    <citation type="submission" date="2020-02" db="EMBL/GenBank/DDBJ databases">
        <authorList>
            <person name="Meier V. D."/>
        </authorList>
    </citation>
    <scope>NUCLEOTIDE SEQUENCE</scope>
    <source>
        <strain evidence="6">AVDCRST_MAG08</strain>
    </source>
</reference>
<dbReference type="Gene3D" id="2.30.40.10">
    <property type="entry name" value="Urease, subunit C, domain 1"/>
    <property type="match status" value="1"/>
</dbReference>
<dbReference type="GO" id="GO:0016810">
    <property type="term" value="F:hydrolase activity, acting on carbon-nitrogen (but not peptide) bonds"/>
    <property type="evidence" value="ECO:0007669"/>
    <property type="project" value="InterPro"/>
</dbReference>
<dbReference type="SUPFAM" id="SSF51338">
    <property type="entry name" value="Composite domain of metallo-dependent hydrolases"/>
    <property type="match status" value="1"/>
</dbReference>
<feature type="domain" description="Amidohydrolase 3" evidence="5">
    <location>
        <begin position="330"/>
        <end position="404"/>
    </location>
</feature>
<keyword evidence="1" id="KW-0862">Zinc</keyword>
<dbReference type="Gene3D" id="3.20.20.140">
    <property type="entry name" value="Metal-dependent hydrolases"/>
    <property type="match status" value="1"/>
</dbReference>
<dbReference type="InterPro" id="IPR013108">
    <property type="entry name" value="Amidohydro_3"/>
</dbReference>
<sequence>MPPLSRRAILAGGVSACAAAVAPVHAQGPAPRYDLVIRGGEVLDPSQNLRARRDVGIRNALVAAVEPEIPAAEARQTIDASGKLVCPGLVDLHAHVYPEVSAIGLPADELVPWTATTTYVSAGDAGANTFSLFRHAVAARARTRLFGFVHVSSIGLAGFPVGEMLNIDYAAVEAAAKTVAENRDICLGVKVRITADVVGSNGLEPLRRAVRAAELAGPWAKVMCHIGNAPGDMAELLNLLRPGDILTHAFSGAGNNTVQNGRVLPAALEAKRRGVVIDVGHGGGSFDYTVFEPARDAGFGPDTISSDLHAVSGNTPGMPFLPWVMSKFLNNGYTLEQVVEMATARPARVIDRVEKLGTLQVGAPGDVSILELVQEPVEFVDTRNNRRRGDRWLKPVQTVKAGRPFGRPFPVPFAWP</sequence>
<feature type="binding site" evidence="1">
    <location>
        <position position="93"/>
    </location>
    <ligand>
        <name>Zn(2+)</name>
        <dbReference type="ChEBI" id="CHEBI:29105"/>
        <label>1</label>
    </ligand>
</feature>
<organism evidence="6">
    <name type="scientific">uncultured Acetobacteraceae bacterium</name>
    <dbReference type="NCBI Taxonomy" id="169975"/>
    <lineage>
        <taxon>Bacteria</taxon>
        <taxon>Pseudomonadati</taxon>
        <taxon>Pseudomonadota</taxon>
        <taxon>Alphaproteobacteria</taxon>
        <taxon>Acetobacterales</taxon>
        <taxon>Acetobacteraceae</taxon>
        <taxon>environmental samples</taxon>
    </lineage>
</organism>
<keyword evidence="1" id="KW-0479">Metal-binding</keyword>
<gene>
    <name evidence="6" type="ORF">AVDCRST_MAG08-2395</name>
</gene>
<keyword evidence="4" id="KW-0732">Signal</keyword>
<dbReference type="InterPro" id="IPR011059">
    <property type="entry name" value="Metal-dep_hydrolase_composite"/>
</dbReference>
<dbReference type="InterPro" id="IPR020043">
    <property type="entry name" value="Deacetylase_Atu3266-like"/>
</dbReference>
<feature type="binding site" evidence="1">
    <location>
        <position position="95"/>
    </location>
    <ligand>
        <name>Zn(2+)</name>
        <dbReference type="ChEBI" id="CHEBI:29105"/>
        <label>1</label>
    </ligand>
</feature>
<feature type="binding site" description="via carbamate group" evidence="1">
    <location>
        <position position="190"/>
    </location>
    <ligand>
        <name>Zn(2+)</name>
        <dbReference type="ChEBI" id="CHEBI:29105"/>
        <label>1</label>
    </ligand>
</feature>
<proteinExistence type="predicted"/>
<evidence type="ECO:0000313" key="6">
    <source>
        <dbReference type="EMBL" id="CAA9256568.1"/>
    </source>
</evidence>